<feature type="transmembrane region" description="Helical" evidence="1">
    <location>
        <begin position="89"/>
        <end position="109"/>
    </location>
</feature>
<dbReference type="AlphaFoldDB" id="A0A508A4P4"/>
<accession>A0A508A4P4</accession>
<dbReference type="Proteomes" id="UP000317169">
    <property type="component" value="Unassembled WGS sequence"/>
</dbReference>
<dbReference type="RefSeq" id="WP_141420514.1">
    <property type="nucleotide sequence ID" value="NZ_VIAR01000001.1"/>
</dbReference>
<keyword evidence="1" id="KW-0472">Membrane</keyword>
<feature type="transmembrane region" description="Helical" evidence="1">
    <location>
        <begin position="156"/>
        <end position="182"/>
    </location>
</feature>
<keyword evidence="3" id="KW-1185">Reference proteome</keyword>
<feature type="transmembrane region" description="Helical" evidence="1">
    <location>
        <begin position="194"/>
        <end position="214"/>
    </location>
</feature>
<evidence type="ECO:0000313" key="2">
    <source>
        <dbReference type="EMBL" id="TQD40782.1"/>
    </source>
</evidence>
<feature type="transmembrane region" description="Helical" evidence="1">
    <location>
        <begin position="115"/>
        <end position="135"/>
    </location>
</feature>
<keyword evidence="1" id="KW-1133">Transmembrane helix</keyword>
<gene>
    <name evidence="2" type="ORF">FKR84_02030</name>
</gene>
<dbReference type="OrthoDB" id="662673at2"/>
<evidence type="ECO:0000256" key="1">
    <source>
        <dbReference type="SAM" id="Phobius"/>
    </source>
</evidence>
<evidence type="ECO:0000313" key="3">
    <source>
        <dbReference type="Proteomes" id="UP000317169"/>
    </source>
</evidence>
<dbReference type="EMBL" id="VIAR01000001">
    <property type="protein sequence ID" value="TQD40782.1"/>
    <property type="molecule type" value="Genomic_DNA"/>
</dbReference>
<proteinExistence type="predicted"/>
<sequence>MKKLNKQQIERLYNFTDAHFVEYQEVQNELVDHLANAIEAQWEINPNKDFETALQEEFKKFGVYGFLEVVEARQKTIEKRYYKIILREIKAFLNLPRIVVLVGLFLLSFRQLTKWQYGSYILVCTLVSLIVLSFIKIFKSRKRQKLLAKQQNRKPYLLENLIAQAGHLAIFANLPVQIFVFLPDSLLGNFWFGLVYSLVFTAFCLLLYAALVLLPRKREKLLKETYPEWKFYE</sequence>
<keyword evidence="1" id="KW-0812">Transmembrane</keyword>
<comment type="caution">
    <text evidence="2">The sequence shown here is derived from an EMBL/GenBank/DDBJ whole genome shotgun (WGS) entry which is preliminary data.</text>
</comment>
<organism evidence="2 3">
    <name type="scientific">Haloflavibacter putidus</name>
    <dbReference type="NCBI Taxonomy" id="2576776"/>
    <lineage>
        <taxon>Bacteria</taxon>
        <taxon>Pseudomonadati</taxon>
        <taxon>Bacteroidota</taxon>
        <taxon>Flavobacteriia</taxon>
        <taxon>Flavobacteriales</taxon>
        <taxon>Flavobacteriaceae</taxon>
        <taxon>Haloflavibacter</taxon>
    </lineage>
</organism>
<reference evidence="2 3" key="1">
    <citation type="submission" date="2019-06" db="EMBL/GenBank/DDBJ databases">
        <title>Flavibacter putida gen. nov., sp. nov., a novel marine bacterium of the family Flavobacteriaceae isolated from coastal seawater.</title>
        <authorList>
            <person name="Feng X."/>
        </authorList>
    </citation>
    <scope>NUCLEOTIDE SEQUENCE [LARGE SCALE GENOMIC DNA]</scope>
    <source>
        <strain evidence="2 3">PLHSN227</strain>
    </source>
</reference>
<protein>
    <submittedName>
        <fullName evidence="2">Uncharacterized protein</fullName>
    </submittedName>
</protein>
<name>A0A508A4P4_9FLAO</name>